<evidence type="ECO:0000256" key="12">
    <source>
        <dbReference type="ARBA" id="ARBA00023136"/>
    </source>
</evidence>
<dbReference type="InterPro" id="IPR005467">
    <property type="entry name" value="His_kinase_dom"/>
</dbReference>
<sequence length="777" mass="85714">MEIPRQQRLSFKQAGVTVLVAFLLGVLLSVIQVGIDYASEDAAINHEIDTLLKITHTPAARIAYNIDDELAQELVLGLIRSPAVLKAEMLDHNGIPLASTAREPISSQYRFISDSLFGARRVFSEALRVDHAPDEHLGTLSVEVDTYAFGSHFLKRALLTLANGFVRTLFLSLILLVLFYFMLTKPLVTLTRELDSRNPRSGSTPPLPCPTGHERDEIGVLVDAINRQQRSIADEMAQRRAAEDRITQHLAELESIVSARTKELEQANWRLSESNRNLEAARRTAEDMAQQRAAFLAHMSHEIRTPLNGLLGMIALSLDAPLDAQQRQQLEIANESGKTLVNLLNDFLDLSKFEARQYELEHIPFDLGALIEETASLLSQNTAAGVELTCHISPQLPAKVLGDPTRIRQIVSNLLFNALKFTRAGRVDVYAKPQAGGVYLSVYDTGIGIEQSVLPDLFQPFRQASTGTTRQFGGTGLGLALTRTLCDAMNGELTVSSELGEGSQFSVWLPLEAHEPPRAMAGLDGQAVLIGQLGSGLDEMLSAWIPNWNMTYVCGSGLEWAQGLRPDVFIVNDIKTARALRQSTSTPIILIATYGLFLRPEHASEMGHFQQLPRPVTRAALHEGIGHALSGTFAPPKRMAHATAVTAHSKCILLVEDNTVNQLVAKAMLTRLGYQVALAGNGREAIAYLEKHDVDLILMDCNMPVMDGYEATRHIRAQERWQALPIIALTANAMPNERQSCEDVGMNDYLAKPFNRDDLRERIETWLPEPDTVSEIS</sequence>
<keyword evidence="12 15" id="KW-0472">Membrane</keyword>
<keyword evidence="19" id="KW-1185">Reference proteome</keyword>
<evidence type="ECO:0000256" key="8">
    <source>
        <dbReference type="ARBA" id="ARBA00022777"/>
    </source>
</evidence>
<dbReference type="EMBL" id="BMPO01000001">
    <property type="protein sequence ID" value="GGJ79054.1"/>
    <property type="molecule type" value="Genomic_DNA"/>
</dbReference>
<keyword evidence="6 15" id="KW-0812">Transmembrane</keyword>
<gene>
    <name evidence="18" type="ORF">GCM10009304_01160</name>
</gene>
<dbReference type="Gene3D" id="1.10.287.130">
    <property type="match status" value="1"/>
</dbReference>
<evidence type="ECO:0000259" key="16">
    <source>
        <dbReference type="PROSITE" id="PS50109"/>
    </source>
</evidence>
<evidence type="ECO:0000259" key="17">
    <source>
        <dbReference type="PROSITE" id="PS50110"/>
    </source>
</evidence>
<keyword evidence="9" id="KW-0067">ATP-binding</keyword>
<evidence type="ECO:0000256" key="2">
    <source>
        <dbReference type="ARBA" id="ARBA00004370"/>
    </source>
</evidence>
<feature type="transmembrane region" description="Helical" evidence="15">
    <location>
        <begin position="164"/>
        <end position="183"/>
    </location>
</feature>
<dbReference type="SMART" id="SM00448">
    <property type="entry name" value="REC"/>
    <property type="match status" value="1"/>
</dbReference>
<dbReference type="Gene3D" id="3.30.565.10">
    <property type="entry name" value="Histidine kinase-like ATPase, C-terminal domain"/>
    <property type="match status" value="1"/>
</dbReference>
<dbReference type="EC" id="2.7.13.3" evidence="3"/>
<dbReference type="GO" id="GO:0005524">
    <property type="term" value="F:ATP binding"/>
    <property type="evidence" value="ECO:0007669"/>
    <property type="project" value="UniProtKB-KW"/>
</dbReference>
<dbReference type="CDD" id="cd17546">
    <property type="entry name" value="REC_hyHK_CKI1_RcsC-like"/>
    <property type="match status" value="1"/>
</dbReference>
<keyword evidence="11" id="KW-0902">Two-component regulatory system</keyword>
<feature type="modified residue" description="4-aspartylphosphate" evidence="13">
    <location>
        <position position="700"/>
    </location>
</feature>
<keyword evidence="7" id="KW-0547">Nucleotide-binding</keyword>
<organism evidence="18 19">
    <name type="scientific">Pseudomonas matsuisoli</name>
    <dbReference type="NCBI Taxonomy" id="1515666"/>
    <lineage>
        <taxon>Bacteria</taxon>
        <taxon>Pseudomonadati</taxon>
        <taxon>Pseudomonadota</taxon>
        <taxon>Gammaproteobacteria</taxon>
        <taxon>Pseudomonadales</taxon>
        <taxon>Pseudomonadaceae</taxon>
        <taxon>Pseudomonas</taxon>
    </lineage>
</organism>
<name>A0A917UR20_9PSED</name>
<dbReference type="AlphaFoldDB" id="A0A917UR20"/>
<dbReference type="SUPFAM" id="SSF52172">
    <property type="entry name" value="CheY-like"/>
    <property type="match status" value="2"/>
</dbReference>
<dbReference type="Pfam" id="PF00512">
    <property type="entry name" value="HisKA"/>
    <property type="match status" value="1"/>
</dbReference>
<dbReference type="CDD" id="cd00082">
    <property type="entry name" value="HisKA"/>
    <property type="match status" value="1"/>
</dbReference>
<comment type="caution">
    <text evidence="18">The sequence shown here is derived from an EMBL/GenBank/DDBJ whole genome shotgun (WGS) entry which is preliminary data.</text>
</comment>
<evidence type="ECO:0000256" key="7">
    <source>
        <dbReference type="ARBA" id="ARBA00022741"/>
    </source>
</evidence>
<dbReference type="PROSITE" id="PS50110">
    <property type="entry name" value="RESPONSE_REGULATORY"/>
    <property type="match status" value="1"/>
</dbReference>
<feature type="domain" description="Histidine kinase" evidence="16">
    <location>
        <begin position="298"/>
        <end position="513"/>
    </location>
</feature>
<dbReference type="InterPro" id="IPR004358">
    <property type="entry name" value="Sig_transdc_His_kin-like_C"/>
</dbReference>
<dbReference type="PRINTS" id="PR00344">
    <property type="entry name" value="BCTRLSENSOR"/>
</dbReference>
<protein>
    <recommendedName>
        <fullName evidence="3">histidine kinase</fullName>
        <ecNumber evidence="3">2.7.13.3</ecNumber>
    </recommendedName>
</protein>
<accession>A0A917UR20</accession>
<dbReference type="PANTHER" id="PTHR45339">
    <property type="entry name" value="HYBRID SIGNAL TRANSDUCTION HISTIDINE KINASE J"/>
    <property type="match status" value="1"/>
</dbReference>
<feature type="transmembrane region" description="Helical" evidence="15">
    <location>
        <begin position="14"/>
        <end position="35"/>
    </location>
</feature>
<evidence type="ECO:0000313" key="19">
    <source>
        <dbReference type="Proteomes" id="UP000635983"/>
    </source>
</evidence>
<comment type="subcellular location">
    <subcellularLocation>
        <location evidence="2">Membrane</location>
    </subcellularLocation>
</comment>
<dbReference type="InterPro" id="IPR003594">
    <property type="entry name" value="HATPase_dom"/>
</dbReference>
<keyword evidence="5" id="KW-0808">Transferase</keyword>
<evidence type="ECO:0000256" key="6">
    <source>
        <dbReference type="ARBA" id="ARBA00022692"/>
    </source>
</evidence>
<dbReference type="SMART" id="SM00387">
    <property type="entry name" value="HATPase_c"/>
    <property type="match status" value="1"/>
</dbReference>
<feature type="coiled-coil region" evidence="14">
    <location>
        <begin position="225"/>
        <end position="291"/>
    </location>
</feature>
<dbReference type="InterPro" id="IPR036890">
    <property type="entry name" value="HATPase_C_sf"/>
</dbReference>
<evidence type="ECO:0000256" key="14">
    <source>
        <dbReference type="SAM" id="Coils"/>
    </source>
</evidence>
<keyword evidence="14" id="KW-0175">Coiled coil</keyword>
<dbReference type="CDD" id="cd16922">
    <property type="entry name" value="HATPase_EvgS-ArcB-TorS-like"/>
    <property type="match status" value="1"/>
</dbReference>
<evidence type="ECO:0000256" key="3">
    <source>
        <dbReference type="ARBA" id="ARBA00012438"/>
    </source>
</evidence>
<dbReference type="FunFam" id="3.30.565.10:FF:000010">
    <property type="entry name" value="Sensor histidine kinase RcsC"/>
    <property type="match status" value="1"/>
</dbReference>
<evidence type="ECO:0000256" key="15">
    <source>
        <dbReference type="SAM" id="Phobius"/>
    </source>
</evidence>
<dbReference type="GO" id="GO:0000155">
    <property type="term" value="F:phosphorelay sensor kinase activity"/>
    <property type="evidence" value="ECO:0007669"/>
    <property type="project" value="InterPro"/>
</dbReference>
<dbReference type="SUPFAM" id="SSF55874">
    <property type="entry name" value="ATPase domain of HSP90 chaperone/DNA topoisomerase II/histidine kinase"/>
    <property type="match status" value="1"/>
</dbReference>
<evidence type="ECO:0000256" key="10">
    <source>
        <dbReference type="ARBA" id="ARBA00022989"/>
    </source>
</evidence>
<feature type="domain" description="Response regulatory" evidence="17">
    <location>
        <begin position="651"/>
        <end position="767"/>
    </location>
</feature>
<comment type="catalytic activity">
    <reaction evidence="1">
        <text>ATP + protein L-histidine = ADP + protein N-phospho-L-histidine.</text>
        <dbReference type="EC" id="2.7.13.3"/>
    </reaction>
</comment>
<keyword evidence="10 15" id="KW-1133">Transmembrane helix</keyword>
<evidence type="ECO:0000256" key="1">
    <source>
        <dbReference type="ARBA" id="ARBA00000085"/>
    </source>
</evidence>
<dbReference type="GO" id="GO:0016020">
    <property type="term" value="C:membrane"/>
    <property type="evidence" value="ECO:0007669"/>
    <property type="project" value="UniProtKB-SubCell"/>
</dbReference>
<dbReference type="InterPro" id="IPR001789">
    <property type="entry name" value="Sig_transdc_resp-reg_receiver"/>
</dbReference>
<proteinExistence type="predicted"/>
<dbReference type="InterPro" id="IPR003661">
    <property type="entry name" value="HisK_dim/P_dom"/>
</dbReference>
<dbReference type="FunFam" id="1.10.287.130:FF:000004">
    <property type="entry name" value="Ethylene receptor 1"/>
    <property type="match status" value="1"/>
</dbReference>
<keyword evidence="4 13" id="KW-0597">Phosphoprotein</keyword>
<dbReference type="PANTHER" id="PTHR45339:SF1">
    <property type="entry name" value="HYBRID SIGNAL TRANSDUCTION HISTIDINE KINASE J"/>
    <property type="match status" value="1"/>
</dbReference>
<keyword evidence="8 18" id="KW-0418">Kinase</keyword>
<dbReference type="SMART" id="SM00388">
    <property type="entry name" value="HisKA"/>
    <property type="match status" value="1"/>
</dbReference>
<dbReference type="Gene3D" id="3.40.50.2300">
    <property type="match status" value="1"/>
</dbReference>
<dbReference type="SUPFAM" id="SSF47384">
    <property type="entry name" value="Homodimeric domain of signal transducing histidine kinase"/>
    <property type="match status" value="1"/>
</dbReference>
<reference evidence="18" key="2">
    <citation type="submission" date="2020-09" db="EMBL/GenBank/DDBJ databases">
        <authorList>
            <person name="Sun Q."/>
            <person name="Ohkuma M."/>
        </authorList>
    </citation>
    <scope>NUCLEOTIDE SEQUENCE</scope>
    <source>
        <strain evidence="18">JCM 30078</strain>
    </source>
</reference>
<evidence type="ECO:0000313" key="18">
    <source>
        <dbReference type="EMBL" id="GGJ79054.1"/>
    </source>
</evidence>
<dbReference type="Proteomes" id="UP000635983">
    <property type="component" value="Unassembled WGS sequence"/>
</dbReference>
<dbReference type="Pfam" id="PF00072">
    <property type="entry name" value="Response_reg"/>
    <property type="match status" value="1"/>
</dbReference>
<evidence type="ECO:0000256" key="9">
    <source>
        <dbReference type="ARBA" id="ARBA00022840"/>
    </source>
</evidence>
<dbReference type="Pfam" id="PF02518">
    <property type="entry name" value="HATPase_c"/>
    <property type="match status" value="1"/>
</dbReference>
<reference evidence="18" key="1">
    <citation type="journal article" date="2014" name="Int. J. Syst. Evol. Microbiol.">
        <title>Complete genome sequence of Corynebacterium casei LMG S-19264T (=DSM 44701T), isolated from a smear-ripened cheese.</title>
        <authorList>
            <consortium name="US DOE Joint Genome Institute (JGI-PGF)"/>
            <person name="Walter F."/>
            <person name="Albersmeier A."/>
            <person name="Kalinowski J."/>
            <person name="Ruckert C."/>
        </authorList>
    </citation>
    <scope>NUCLEOTIDE SEQUENCE</scope>
    <source>
        <strain evidence="18">JCM 30078</strain>
    </source>
</reference>
<dbReference type="PROSITE" id="PS50109">
    <property type="entry name" value="HIS_KIN"/>
    <property type="match status" value="1"/>
</dbReference>
<dbReference type="RefSeq" id="WP_188981204.1">
    <property type="nucleotide sequence ID" value="NZ_BMPO01000001.1"/>
</dbReference>
<evidence type="ECO:0000256" key="5">
    <source>
        <dbReference type="ARBA" id="ARBA00022679"/>
    </source>
</evidence>
<dbReference type="InterPro" id="IPR011006">
    <property type="entry name" value="CheY-like_superfamily"/>
</dbReference>
<evidence type="ECO:0000256" key="13">
    <source>
        <dbReference type="PROSITE-ProRule" id="PRU00169"/>
    </source>
</evidence>
<dbReference type="InterPro" id="IPR036097">
    <property type="entry name" value="HisK_dim/P_sf"/>
</dbReference>
<evidence type="ECO:0000256" key="11">
    <source>
        <dbReference type="ARBA" id="ARBA00023012"/>
    </source>
</evidence>
<evidence type="ECO:0000256" key="4">
    <source>
        <dbReference type="ARBA" id="ARBA00022553"/>
    </source>
</evidence>